<evidence type="ECO:0000256" key="2">
    <source>
        <dbReference type="ARBA" id="ARBA00022840"/>
    </source>
</evidence>
<dbReference type="EMBL" id="UAVS01000005">
    <property type="protein sequence ID" value="SQA94096.1"/>
    <property type="molecule type" value="Genomic_DNA"/>
</dbReference>
<dbReference type="GO" id="GO:0016301">
    <property type="term" value="F:kinase activity"/>
    <property type="evidence" value="ECO:0007669"/>
    <property type="project" value="InterPro"/>
</dbReference>
<dbReference type="Proteomes" id="UP000250169">
    <property type="component" value="Unassembled WGS sequence"/>
</dbReference>
<protein>
    <submittedName>
        <fullName evidence="4">Uncharacterized protein conserved in bacteria</fullName>
    </submittedName>
</protein>
<evidence type="ECO:0000313" key="4">
    <source>
        <dbReference type="EMBL" id="SQA94096.1"/>
    </source>
</evidence>
<sequence>MSNKKHLYIIAGCNGAGKTTASFTILPEVLDCKEFINADEIAKGLSPFQPESVAMQAGRIMLARMDELLQKGETFAFETTLATKSYKQKIEWAQANGYEVTLLFFWLDSPNMAKKRVAQRVAEGGHSIPSQTIERRYHNGIANLFAIYIDMVDFCYIFDNSEGRKELIAQKEKHKDMVIYNNDKFNLMKNNNERENN</sequence>
<dbReference type="Gene3D" id="3.40.50.300">
    <property type="entry name" value="P-loop containing nucleotide triphosphate hydrolases"/>
    <property type="match status" value="1"/>
</dbReference>
<dbReference type="GO" id="GO:0005524">
    <property type="term" value="F:ATP binding"/>
    <property type="evidence" value="ECO:0007669"/>
    <property type="project" value="UniProtKB-KW"/>
</dbReference>
<dbReference type="AlphaFoldDB" id="A0A2X2SLY7"/>
<evidence type="ECO:0000256" key="1">
    <source>
        <dbReference type="ARBA" id="ARBA00022741"/>
    </source>
</evidence>
<reference evidence="4 5" key="1">
    <citation type="submission" date="2018-06" db="EMBL/GenBank/DDBJ databases">
        <authorList>
            <consortium name="Pathogen Informatics"/>
            <person name="Doyle S."/>
        </authorList>
    </citation>
    <scope>NUCLEOTIDE SEQUENCE [LARGE SCALE GENOMIC DNA]</scope>
    <source>
        <strain evidence="4 5">NCTC11545</strain>
    </source>
</reference>
<keyword evidence="2" id="KW-0067">ATP-binding</keyword>
<dbReference type="PANTHER" id="PTHR39206:SF1">
    <property type="entry name" value="SLL8004 PROTEIN"/>
    <property type="match status" value="1"/>
</dbReference>
<dbReference type="SUPFAM" id="SSF52540">
    <property type="entry name" value="P-loop containing nucleoside triphosphate hydrolases"/>
    <property type="match status" value="1"/>
</dbReference>
<proteinExistence type="predicted"/>
<keyword evidence="1" id="KW-0547">Nucleotide-binding</keyword>
<gene>
    <name evidence="4" type="ORF">NCTC11545_01480</name>
</gene>
<dbReference type="Pfam" id="PF06414">
    <property type="entry name" value="Zeta_toxin"/>
    <property type="match status" value="1"/>
</dbReference>
<dbReference type="InterPro" id="IPR027417">
    <property type="entry name" value="P-loop_NTPase"/>
</dbReference>
<dbReference type="InterPro" id="IPR010488">
    <property type="entry name" value="Zeta_toxin_domain"/>
</dbReference>
<accession>A0A2X2SLY7</accession>
<dbReference type="RefSeq" id="WP_111972733.1">
    <property type="nucleotide sequence ID" value="NZ_UAVS01000005.1"/>
</dbReference>
<organism evidence="4 5">
    <name type="scientific">Capnocytophaga ochracea</name>
    <dbReference type="NCBI Taxonomy" id="1018"/>
    <lineage>
        <taxon>Bacteria</taxon>
        <taxon>Pseudomonadati</taxon>
        <taxon>Bacteroidota</taxon>
        <taxon>Flavobacteriia</taxon>
        <taxon>Flavobacteriales</taxon>
        <taxon>Flavobacteriaceae</taxon>
        <taxon>Capnocytophaga</taxon>
    </lineage>
</organism>
<evidence type="ECO:0000259" key="3">
    <source>
        <dbReference type="Pfam" id="PF06414"/>
    </source>
</evidence>
<feature type="domain" description="Zeta toxin" evidence="3">
    <location>
        <begin position="3"/>
        <end position="149"/>
    </location>
</feature>
<evidence type="ECO:0000313" key="5">
    <source>
        <dbReference type="Proteomes" id="UP000250169"/>
    </source>
</evidence>
<dbReference type="PANTHER" id="PTHR39206">
    <property type="entry name" value="SLL8004 PROTEIN"/>
    <property type="match status" value="1"/>
</dbReference>
<name>A0A2X2SLY7_CAPOC</name>